<proteinExistence type="predicted"/>
<protein>
    <submittedName>
        <fullName evidence="1">Uncharacterized protein</fullName>
    </submittedName>
</protein>
<evidence type="ECO:0000313" key="1">
    <source>
        <dbReference type="EMBL" id="GAG16432.1"/>
    </source>
</evidence>
<accession>X0VZB7</accession>
<dbReference type="EMBL" id="BARS01037885">
    <property type="protein sequence ID" value="GAG16432.1"/>
    <property type="molecule type" value="Genomic_DNA"/>
</dbReference>
<dbReference type="AlphaFoldDB" id="X0VZB7"/>
<comment type="caution">
    <text evidence="1">The sequence shown here is derived from an EMBL/GenBank/DDBJ whole genome shotgun (WGS) entry which is preliminary data.</text>
</comment>
<name>X0VZB7_9ZZZZ</name>
<sequence length="96" mass="10726">MVTVSITTDGEYSDALYKTRDDIIGFSITGSWTGTIELQRKADENTLNYPLHSDTGWTTFLSKTAIFNADSYHLAPGWFRIIATNTITGTAVCRIW</sequence>
<reference evidence="1" key="1">
    <citation type="journal article" date="2014" name="Front. Microbiol.">
        <title>High frequency of phylogenetically diverse reductive dehalogenase-homologous genes in deep subseafloor sedimentary metagenomes.</title>
        <authorList>
            <person name="Kawai M."/>
            <person name="Futagami T."/>
            <person name="Toyoda A."/>
            <person name="Takaki Y."/>
            <person name="Nishi S."/>
            <person name="Hori S."/>
            <person name="Arai W."/>
            <person name="Tsubouchi T."/>
            <person name="Morono Y."/>
            <person name="Uchiyama I."/>
            <person name="Ito T."/>
            <person name="Fujiyama A."/>
            <person name="Inagaki F."/>
            <person name="Takami H."/>
        </authorList>
    </citation>
    <scope>NUCLEOTIDE SEQUENCE</scope>
    <source>
        <strain evidence="1">Expedition CK06-06</strain>
    </source>
</reference>
<organism evidence="1">
    <name type="scientific">marine sediment metagenome</name>
    <dbReference type="NCBI Taxonomy" id="412755"/>
    <lineage>
        <taxon>unclassified sequences</taxon>
        <taxon>metagenomes</taxon>
        <taxon>ecological metagenomes</taxon>
    </lineage>
</organism>
<gene>
    <name evidence="1" type="ORF">S01H1_58038</name>
</gene>